<dbReference type="OrthoDB" id="1120098at2"/>
<gene>
    <name evidence="1" type="ORF">DDZ16_13175</name>
</gene>
<comment type="caution">
    <text evidence="1">The sequence shown here is derived from an EMBL/GenBank/DDBJ whole genome shotgun (WGS) entry which is preliminary data.</text>
</comment>
<proteinExistence type="predicted"/>
<sequence>MKQSTDLTGFWRFREEFDEGEDLGEARLFQNGKHLSGHIAFKETIQGETPLYIRVSIKGKVEETQISFHETSAVVLSGPEGSEYVLEERSGLLNAMGQIVGSGEDRQGVHGVFVMERIL</sequence>
<dbReference type="AlphaFoldDB" id="A0A2U2B7B8"/>
<organism evidence="1 2">
    <name type="scientific">Marinilabilia rubra</name>
    <dbReference type="NCBI Taxonomy" id="2162893"/>
    <lineage>
        <taxon>Bacteria</taxon>
        <taxon>Pseudomonadati</taxon>
        <taxon>Bacteroidota</taxon>
        <taxon>Bacteroidia</taxon>
        <taxon>Marinilabiliales</taxon>
        <taxon>Marinilabiliaceae</taxon>
        <taxon>Marinilabilia</taxon>
    </lineage>
</organism>
<keyword evidence="2" id="KW-1185">Reference proteome</keyword>
<protein>
    <submittedName>
        <fullName evidence="1">Uncharacterized protein</fullName>
    </submittedName>
</protein>
<evidence type="ECO:0000313" key="2">
    <source>
        <dbReference type="Proteomes" id="UP000244956"/>
    </source>
</evidence>
<dbReference type="EMBL" id="QEWP01000010">
    <property type="protein sequence ID" value="PWD98942.1"/>
    <property type="molecule type" value="Genomic_DNA"/>
</dbReference>
<evidence type="ECO:0000313" key="1">
    <source>
        <dbReference type="EMBL" id="PWD98942.1"/>
    </source>
</evidence>
<dbReference type="RefSeq" id="WP_109264941.1">
    <property type="nucleotide sequence ID" value="NZ_QEWP01000010.1"/>
</dbReference>
<dbReference type="Proteomes" id="UP000244956">
    <property type="component" value="Unassembled WGS sequence"/>
</dbReference>
<accession>A0A2U2B7B8</accession>
<reference evidence="1 2" key="1">
    <citation type="submission" date="2018-05" db="EMBL/GenBank/DDBJ databases">
        <title>Marinilabilia rubrum sp. nov., isolated from saltern sediment.</title>
        <authorList>
            <person name="Zhang R."/>
        </authorList>
    </citation>
    <scope>NUCLEOTIDE SEQUENCE [LARGE SCALE GENOMIC DNA]</scope>
    <source>
        <strain evidence="1 2">WTE16</strain>
    </source>
</reference>
<name>A0A2U2B7B8_9BACT</name>